<evidence type="ECO:0000313" key="2">
    <source>
        <dbReference type="Proteomes" id="UP000694426"/>
    </source>
</evidence>
<dbReference type="AlphaFoldDB" id="A0A8B9CMG9"/>
<evidence type="ECO:0000313" key="1">
    <source>
        <dbReference type="Ensembl" id="ENSABRP00000022459.1"/>
    </source>
</evidence>
<reference evidence="1" key="1">
    <citation type="submission" date="2025-08" db="UniProtKB">
        <authorList>
            <consortium name="Ensembl"/>
        </authorList>
    </citation>
    <scope>IDENTIFICATION</scope>
</reference>
<name>A0A8B9CMG9_9AVES</name>
<dbReference type="Ensembl" id="ENSABRT00000031563.1">
    <property type="protein sequence ID" value="ENSABRP00000022459.1"/>
    <property type="gene ID" value="ENSABRG00000019030.1"/>
</dbReference>
<protein>
    <submittedName>
        <fullName evidence="1">Uncharacterized protein</fullName>
    </submittedName>
</protein>
<dbReference type="Proteomes" id="UP000694426">
    <property type="component" value="Unplaced"/>
</dbReference>
<proteinExistence type="predicted"/>
<keyword evidence="2" id="KW-1185">Reference proteome</keyword>
<organism evidence="1 2">
    <name type="scientific">Anser brachyrhynchus</name>
    <name type="common">Pink-footed goose</name>
    <dbReference type="NCBI Taxonomy" id="132585"/>
    <lineage>
        <taxon>Eukaryota</taxon>
        <taxon>Metazoa</taxon>
        <taxon>Chordata</taxon>
        <taxon>Craniata</taxon>
        <taxon>Vertebrata</taxon>
        <taxon>Euteleostomi</taxon>
        <taxon>Archelosauria</taxon>
        <taxon>Archosauria</taxon>
        <taxon>Dinosauria</taxon>
        <taxon>Saurischia</taxon>
        <taxon>Theropoda</taxon>
        <taxon>Coelurosauria</taxon>
        <taxon>Aves</taxon>
        <taxon>Neognathae</taxon>
        <taxon>Galloanserae</taxon>
        <taxon>Anseriformes</taxon>
        <taxon>Anatidae</taxon>
        <taxon>Anserinae</taxon>
        <taxon>Anser</taxon>
    </lineage>
</organism>
<reference evidence="1" key="2">
    <citation type="submission" date="2025-09" db="UniProtKB">
        <authorList>
            <consortium name="Ensembl"/>
        </authorList>
    </citation>
    <scope>IDENTIFICATION</scope>
</reference>
<sequence length="110" mass="12587">MCICTCTYIQICLCIYMHTYRYVYKTDGLHNDQLDNSPLKGAEGGRESSSFLLRLASCVLHSQLMHLFKATHLCQMHRVKSLINIIIFSKQNHPLFLILTQVLSLAARLS</sequence>
<accession>A0A8B9CMG9</accession>